<dbReference type="GO" id="GO:0005829">
    <property type="term" value="C:cytosol"/>
    <property type="evidence" value="ECO:0007669"/>
    <property type="project" value="TreeGrafter"/>
</dbReference>
<comment type="cofactor">
    <cofactor evidence="1">
        <name>FAD</name>
        <dbReference type="ChEBI" id="CHEBI:57692"/>
    </cofactor>
</comment>
<dbReference type="InterPro" id="IPR014729">
    <property type="entry name" value="Rossmann-like_a/b/a_fold"/>
</dbReference>
<comment type="subunit">
    <text evidence="3">Heterodimer of an alpha and a beta subunit.</text>
</comment>
<reference evidence="10 12" key="1">
    <citation type="submission" date="2016-10" db="EMBL/GenBank/DDBJ databases">
        <authorList>
            <person name="Varghese N."/>
            <person name="Submissions S."/>
        </authorList>
    </citation>
    <scope>NUCLEOTIDE SEQUENCE [LARGE SCALE GENOMIC DNA]</scope>
    <source>
        <strain evidence="10 12">CGMCC 1.11215</strain>
    </source>
</reference>
<dbReference type="Proteomes" id="UP000298252">
    <property type="component" value="Unassembled WGS sequence"/>
</dbReference>
<dbReference type="EMBL" id="FNIB01000015">
    <property type="protein sequence ID" value="SDO32844.1"/>
    <property type="molecule type" value="Genomic_DNA"/>
</dbReference>
<dbReference type="InterPro" id="IPR012255">
    <property type="entry name" value="ETF_b"/>
</dbReference>
<dbReference type="Proteomes" id="UP000199639">
    <property type="component" value="Unassembled WGS sequence"/>
</dbReference>
<keyword evidence="5" id="KW-0813">Transport</keyword>
<dbReference type="CDD" id="cd01714">
    <property type="entry name" value="ETF_beta"/>
    <property type="match status" value="1"/>
</dbReference>
<dbReference type="PIRSF" id="PIRSF000090">
    <property type="entry name" value="Beta-ETF"/>
    <property type="match status" value="1"/>
</dbReference>
<dbReference type="STRING" id="1424659.SAMN05216368_11536"/>
<evidence type="ECO:0000256" key="7">
    <source>
        <dbReference type="ARBA" id="ARBA00025649"/>
    </source>
</evidence>
<dbReference type="PANTHER" id="PTHR21294">
    <property type="entry name" value="ELECTRON TRANSFER FLAVOPROTEIN BETA-SUBUNIT"/>
    <property type="match status" value="1"/>
</dbReference>
<evidence type="ECO:0000259" key="9">
    <source>
        <dbReference type="SMART" id="SM00893"/>
    </source>
</evidence>
<dbReference type="Gene3D" id="3.40.50.620">
    <property type="entry name" value="HUPs"/>
    <property type="match status" value="1"/>
</dbReference>
<comment type="similarity">
    <text evidence="2">Belongs to the ETF beta-subunit/FixA family.</text>
</comment>
<reference evidence="11 13" key="2">
    <citation type="submission" date="2019-03" db="EMBL/GenBank/DDBJ databases">
        <title>Genomics of glacier-inhabiting Cryobacterium strains.</title>
        <authorList>
            <person name="Liu Q."/>
            <person name="Xin Y.-H."/>
        </authorList>
    </citation>
    <scope>NUCLEOTIDE SEQUENCE [LARGE SCALE GENOMIC DNA]</scope>
    <source>
        <strain evidence="11 13">Hh8</strain>
    </source>
</reference>
<dbReference type="GO" id="GO:0009055">
    <property type="term" value="F:electron transfer activity"/>
    <property type="evidence" value="ECO:0007669"/>
    <property type="project" value="InterPro"/>
</dbReference>
<dbReference type="InterPro" id="IPR033948">
    <property type="entry name" value="ETF_beta_N"/>
</dbReference>
<dbReference type="SUPFAM" id="SSF52402">
    <property type="entry name" value="Adenine nucleotide alpha hydrolases-like"/>
    <property type="match status" value="1"/>
</dbReference>
<dbReference type="SMART" id="SM00893">
    <property type="entry name" value="ETF"/>
    <property type="match status" value="1"/>
</dbReference>
<evidence type="ECO:0000256" key="8">
    <source>
        <dbReference type="SAM" id="MobiDB-lite"/>
    </source>
</evidence>
<dbReference type="PANTHER" id="PTHR21294:SF8">
    <property type="entry name" value="ELECTRON TRANSFER FLAVOPROTEIN SUBUNIT BETA"/>
    <property type="match status" value="1"/>
</dbReference>
<accession>A0A4R8UX76</accession>
<proteinExistence type="inferred from homology"/>
<evidence type="ECO:0000256" key="4">
    <source>
        <dbReference type="ARBA" id="ARBA00016797"/>
    </source>
</evidence>
<evidence type="ECO:0000256" key="1">
    <source>
        <dbReference type="ARBA" id="ARBA00001974"/>
    </source>
</evidence>
<evidence type="ECO:0000313" key="10">
    <source>
        <dbReference type="EMBL" id="SDO32844.1"/>
    </source>
</evidence>
<feature type="region of interest" description="Disordered" evidence="8">
    <location>
        <begin position="214"/>
        <end position="234"/>
    </location>
</feature>
<evidence type="ECO:0000256" key="5">
    <source>
        <dbReference type="ARBA" id="ARBA00022448"/>
    </source>
</evidence>
<evidence type="ECO:0000256" key="2">
    <source>
        <dbReference type="ARBA" id="ARBA00007557"/>
    </source>
</evidence>
<evidence type="ECO:0000256" key="6">
    <source>
        <dbReference type="ARBA" id="ARBA00022982"/>
    </source>
</evidence>
<dbReference type="InterPro" id="IPR014730">
    <property type="entry name" value="ETF_a/b_N"/>
</dbReference>
<evidence type="ECO:0000313" key="11">
    <source>
        <dbReference type="EMBL" id="TFB73610.1"/>
    </source>
</evidence>
<keyword evidence="13" id="KW-1185">Reference proteome</keyword>
<feature type="domain" description="Electron transfer flavoprotein alpha/beta-subunit N-terminal" evidence="9">
    <location>
        <begin position="23"/>
        <end position="212"/>
    </location>
</feature>
<dbReference type="EMBL" id="SOFD01000040">
    <property type="protein sequence ID" value="TFB73610.1"/>
    <property type="molecule type" value="Genomic_DNA"/>
</dbReference>
<evidence type="ECO:0000256" key="3">
    <source>
        <dbReference type="ARBA" id="ARBA00011355"/>
    </source>
</evidence>
<protein>
    <recommendedName>
        <fullName evidence="4">Electron transfer flavoprotein subunit beta</fullName>
    </recommendedName>
</protein>
<keyword evidence="6" id="KW-0249">Electron transport</keyword>
<evidence type="ECO:0000313" key="13">
    <source>
        <dbReference type="Proteomes" id="UP000298252"/>
    </source>
</evidence>
<evidence type="ECO:0000313" key="12">
    <source>
        <dbReference type="Proteomes" id="UP000199639"/>
    </source>
</evidence>
<dbReference type="AlphaFoldDB" id="A0A4R8UX76"/>
<dbReference type="RefSeq" id="WP_092341909.1">
    <property type="nucleotide sequence ID" value="NZ_FNIB01000015.1"/>
</dbReference>
<sequence>MKILVLVKQVPDTWGERSLDSVTGALIRTTGEQVIDEIDERALEVALQYKDATNAEVVAVTMGPARAIDVLRKSLAMGADSGIHLVDDSLAGSDLGWTARALAGVIALDGFDLVIAGNESTDGRGGVIPAMIAEHLGVPNATFLDTVTIAPNSVAGERATDYGTVDVSASLPAVISITERSAEPRFPSFRGILGAKKKPVKTISLSDLQLDSEPSRSLVHSTSKRPPHSAGTKVIDAGDAGMQLAKFLADNRLI</sequence>
<dbReference type="Pfam" id="PF01012">
    <property type="entry name" value="ETF"/>
    <property type="match status" value="1"/>
</dbReference>
<comment type="function">
    <text evidence="7">The electron transfer flavoprotein serves as a specific electron acceptor for other dehydrogenases. It transfers the electrons to the main respiratory chain via ETF-ubiquinone oxidoreductase (ETF dehydrogenase).</text>
</comment>
<gene>
    <name evidence="11" type="ORF">E3O21_17065</name>
    <name evidence="10" type="ORF">SAMN05216368_11536</name>
</gene>
<name>A0A4R8UX76_9MICO</name>
<organism evidence="10 12">
    <name type="scientific">Cryobacterium flavum</name>
    <dbReference type="NCBI Taxonomy" id="1424659"/>
    <lineage>
        <taxon>Bacteria</taxon>
        <taxon>Bacillati</taxon>
        <taxon>Actinomycetota</taxon>
        <taxon>Actinomycetes</taxon>
        <taxon>Micrococcales</taxon>
        <taxon>Microbacteriaceae</taxon>
        <taxon>Cryobacterium</taxon>
    </lineage>
</organism>